<dbReference type="PANTHER" id="PTHR48081:SF8">
    <property type="entry name" value="ALPHA_BETA HYDROLASE FOLD-3 DOMAIN-CONTAINING PROTEIN-RELATED"/>
    <property type="match status" value="1"/>
</dbReference>
<evidence type="ECO:0000259" key="2">
    <source>
        <dbReference type="Pfam" id="PF07859"/>
    </source>
</evidence>
<dbReference type="Gene3D" id="3.40.50.1820">
    <property type="entry name" value="alpha/beta hydrolase"/>
    <property type="match status" value="1"/>
</dbReference>
<dbReference type="SUPFAM" id="SSF53474">
    <property type="entry name" value="alpha/beta-Hydrolases"/>
    <property type="match status" value="1"/>
</dbReference>
<accession>A0A382HXM3</accession>
<protein>
    <recommendedName>
        <fullName evidence="2">Alpha/beta hydrolase fold-3 domain-containing protein</fullName>
    </recommendedName>
</protein>
<organism evidence="3">
    <name type="scientific">marine metagenome</name>
    <dbReference type="NCBI Taxonomy" id="408172"/>
    <lineage>
        <taxon>unclassified sequences</taxon>
        <taxon>metagenomes</taxon>
        <taxon>ecological metagenomes</taxon>
    </lineage>
</organism>
<dbReference type="AlphaFoldDB" id="A0A382HXM3"/>
<reference evidence="3" key="1">
    <citation type="submission" date="2018-05" db="EMBL/GenBank/DDBJ databases">
        <authorList>
            <person name="Lanie J.A."/>
            <person name="Ng W.-L."/>
            <person name="Kazmierczak K.M."/>
            <person name="Andrzejewski T.M."/>
            <person name="Davidsen T.M."/>
            <person name="Wayne K.J."/>
            <person name="Tettelin H."/>
            <person name="Glass J.I."/>
            <person name="Rusch D."/>
            <person name="Podicherti R."/>
            <person name="Tsui H.-C.T."/>
            <person name="Winkler M.E."/>
        </authorList>
    </citation>
    <scope>NUCLEOTIDE SEQUENCE</scope>
</reference>
<evidence type="ECO:0000256" key="1">
    <source>
        <dbReference type="ARBA" id="ARBA00022801"/>
    </source>
</evidence>
<dbReference type="Pfam" id="PF07859">
    <property type="entry name" value="Abhydrolase_3"/>
    <property type="match status" value="1"/>
</dbReference>
<evidence type="ECO:0000313" key="3">
    <source>
        <dbReference type="EMBL" id="SVB91363.1"/>
    </source>
</evidence>
<dbReference type="InterPro" id="IPR013094">
    <property type="entry name" value="AB_hydrolase_3"/>
</dbReference>
<gene>
    <name evidence="3" type="ORF">METZ01_LOCUS244217</name>
</gene>
<sequence length="233" mass="25690">MLSDQAIKLRKRYNKLGSLVSAFAYDPDNVSKLKVWGQRKNLDLITGLQPKAKGTKKEEIFLDGVKTWKVTTPNSDPNKVILYYHGGAYIVGGPKGYYSLTSNLADITGTTVYVPDYRLAPEHYFPAQLEDGVKVYDALINQEGYSSEQIALAGDSAGGNLSLTTLLKLKELGKELPAAVLCISPWADPPATGDTYTEEMADKDVLLGPIMKKQWNKYGHPGFAGYYVKNEDM</sequence>
<feature type="non-terminal residue" evidence="3">
    <location>
        <position position="233"/>
    </location>
</feature>
<dbReference type="InterPro" id="IPR050300">
    <property type="entry name" value="GDXG_lipolytic_enzyme"/>
</dbReference>
<keyword evidence="1" id="KW-0378">Hydrolase</keyword>
<dbReference type="InterPro" id="IPR029058">
    <property type="entry name" value="AB_hydrolase_fold"/>
</dbReference>
<name>A0A382HXM3_9ZZZZ</name>
<dbReference type="EMBL" id="UINC01063586">
    <property type="protein sequence ID" value="SVB91363.1"/>
    <property type="molecule type" value="Genomic_DNA"/>
</dbReference>
<feature type="domain" description="Alpha/beta hydrolase fold-3" evidence="2">
    <location>
        <begin position="81"/>
        <end position="218"/>
    </location>
</feature>
<dbReference type="GO" id="GO:0016787">
    <property type="term" value="F:hydrolase activity"/>
    <property type="evidence" value="ECO:0007669"/>
    <property type="project" value="UniProtKB-KW"/>
</dbReference>
<proteinExistence type="predicted"/>
<dbReference type="PANTHER" id="PTHR48081">
    <property type="entry name" value="AB HYDROLASE SUPERFAMILY PROTEIN C4A8.06C"/>
    <property type="match status" value="1"/>
</dbReference>